<evidence type="ECO:0000256" key="1">
    <source>
        <dbReference type="SAM" id="SignalP"/>
    </source>
</evidence>
<feature type="signal peptide" evidence="1">
    <location>
        <begin position="1"/>
        <end position="20"/>
    </location>
</feature>
<dbReference type="EMBL" id="FNCO01000009">
    <property type="protein sequence ID" value="SDH93692.1"/>
    <property type="molecule type" value="Genomic_DNA"/>
</dbReference>
<gene>
    <name evidence="2" type="ORF">SAMN05216605_109140</name>
</gene>
<protein>
    <submittedName>
        <fullName evidence="2">Uncharacterized protein</fullName>
    </submittedName>
</protein>
<keyword evidence="1" id="KW-0732">Signal</keyword>
<organism evidence="2 3">
    <name type="scientific">Pseudomonas abietaniphila</name>
    <dbReference type="NCBI Taxonomy" id="89065"/>
    <lineage>
        <taxon>Bacteria</taxon>
        <taxon>Pseudomonadati</taxon>
        <taxon>Pseudomonadota</taxon>
        <taxon>Gammaproteobacteria</taxon>
        <taxon>Pseudomonadales</taxon>
        <taxon>Pseudomonadaceae</taxon>
        <taxon>Pseudomonas</taxon>
    </lineage>
</organism>
<dbReference type="RefSeq" id="WP_074754213.1">
    <property type="nucleotide sequence ID" value="NZ_FNCO01000009.1"/>
</dbReference>
<evidence type="ECO:0000313" key="2">
    <source>
        <dbReference type="EMBL" id="SDH93692.1"/>
    </source>
</evidence>
<dbReference type="Proteomes" id="UP000182894">
    <property type="component" value="Unassembled WGS sequence"/>
</dbReference>
<keyword evidence="3" id="KW-1185">Reference proteome</keyword>
<name>A0A1G8GH51_9PSED</name>
<feature type="chain" id="PRO_5010252499" evidence="1">
    <location>
        <begin position="21"/>
        <end position="88"/>
    </location>
</feature>
<proteinExistence type="predicted"/>
<evidence type="ECO:0000313" key="3">
    <source>
        <dbReference type="Proteomes" id="UP000182894"/>
    </source>
</evidence>
<sequence>MKRQILLSIALSVLAANVFAADGAEHLKQFQTAQAGSHIVNQQRVASDGSDHLKAFRTAERGSVSFDLKSAETVADVRAEFGSQYQRY</sequence>
<dbReference type="OrthoDB" id="7026156at2"/>
<accession>A0A1G8GH51</accession>
<dbReference type="AlphaFoldDB" id="A0A1G8GH51"/>
<reference evidence="3" key="1">
    <citation type="submission" date="2016-10" db="EMBL/GenBank/DDBJ databases">
        <authorList>
            <person name="Varghese N."/>
            <person name="Submissions S."/>
        </authorList>
    </citation>
    <scope>NUCLEOTIDE SEQUENCE [LARGE SCALE GENOMIC DNA]</scope>
    <source>
        <strain evidence="3">ATCC 700689</strain>
    </source>
</reference>